<name>F6B627_DESCC</name>
<protein>
    <submittedName>
        <fullName evidence="3">Phosphoesterase RecJ domain protein</fullName>
    </submittedName>
</protein>
<dbReference type="InterPro" id="IPR038763">
    <property type="entry name" value="DHH_sf"/>
</dbReference>
<organism evidence="3 4">
    <name type="scientific">Desulfotomaculum nigrificans (strain DSM 14880 / VKM B-2319 / CO-1-SRB)</name>
    <name type="common">Desulfotomaculum carboxydivorans</name>
    <dbReference type="NCBI Taxonomy" id="868595"/>
    <lineage>
        <taxon>Bacteria</taxon>
        <taxon>Bacillati</taxon>
        <taxon>Bacillota</taxon>
        <taxon>Clostridia</taxon>
        <taxon>Eubacteriales</taxon>
        <taxon>Desulfotomaculaceae</taxon>
        <taxon>Desulfotomaculum</taxon>
    </lineage>
</organism>
<dbReference type="STRING" id="868595.Desca_1491"/>
<dbReference type="Proteomes" id="UP000009226">
    <property type="component" value="Chromosome"/>
</dbReference>
<dbReference type="Gene3D" id="3.10.310.30">
    <property type="match status" value="1"/>
</dbReference>
<dbReference type="PANTHER" id="PTHR47618:SF1">
    <property type="entry name" value="BIFUNCTIONAL OLIGORIBONUCLEASE AND PAP PHOSPHATASE NRNA"/>
    <property type="match status" value="1"/>
</dbReference>
<dbReference type="InterPro" id="IPR051319">
    <property type="entry name" value="Oligoribo/pAp-PDE_c-di-AMP_PDE"/>
</dbReference>
<evidence type="ECO:0000259" key="2">
    <source>
        <dbReference type="Pfam" id="PF02272"/>
    </source>
</evidence>
<dbReference type="KEGG" id="dca:Desca_1491"/>
<dbReference type="AlphaFoldDB" id="F6B627"/>
<dbReference type="Pfam" id="PF01368">
    <property type="entry name" value="DHH"/>
    <property type="match status" value="1"/>
</dbReference>
<feature type="domain" description="DDH" evidence="1">
    <location>
        <begin position="19"/>
        <end position="158"/>
    </location>
</feature>
<dbReference type="InterPro" id="IPR003156">
    <property type="entry name" value="DHHA1_dom"/>
</dbReference>
<dbReference type="PANTHER" id="PTHR47618">
    <property type="entry name" value="BIFUNCTIONAL OLIGORIBONUCLEASE AND PAP PHOSPHATASE NRNA"/>
    <property type="match status" value="1"/>
</dbReference>
<evidence type="ECO:0000313" key="4">
    <source>
        <dbReference type="Proteomes" id="UP000009226"/>
    </source>
</evidence>
<gene>
    <name evidence="3" type="ordered locus">Desca_1491</name>
</gene>
<dbReference type="RefSeq" id="WP_013810213.1">
    <property type="nucleotide sequence ID" value="NC_015565.1"/>
</dbReference>
<dbReference type="SUPFAM" id="SSF64182">
    <property type="entry name" value="DHH phosphoesterases"/>
    <property type="match status" value="1"/>
</dbReference>
<evidence type="ECO:0000313" key="3">
    <source>
        <dbReference type="EMBL" id="AEF94346.1"/>
    </source>
</evidence>
<dbReference type="GO" id="GO:0003676">
    <property type="term" value="F:nucleic acid binding"/>
    <property type="evidence" value="ECO:0007669"/>
    <property type="project" value="InterPro"/>
</dbReference>
<feature type="domain" description="DHHA1" evidence="2">
    <location>
        <begin position="234"/>
        <end position="312"/>
    </location>
</feature>
<evidence type="ECO:0000259" key="1">
    <source>
        <dbReference type="Pfam" id="PF01368"/>
    </source>
</evidence>
<dbReference type="eggNOG" id="COG0618">
    <property type="taxonomic scope" value="Bacteria"/>
</dbReference>
<dbReference type="Gene3D" id="3.90.1640.10">
    <property type="entry name" value="inorganic pyrophosphatase (n-terminal core)"/>
    <property type="match status" value="1"/>
</dbReference>
<dbReference type="HOGENOM" id="CLU_039720_0_0_9"/>
<keyword evidence="4" id="KW-1185">Reference proteome</keyword>
<reference evidence="3" key="1">
    <citation type="submission" date="2011-05" db="EMBL/GenBank/DDBJ databases">
        <title>Complete sequence of Desulfotomaculum carboxydivorans CO-1-SRB.</title>
        <authorList>
            <consortium name="US DOE Joint Genome Institute"/>
            <person name="Lucas S."/>
            <person name="Han J."/>
            <person name="Lapidus A."/>
            <person name="Cheng J.-F."/>
            <person name="Goodwin L."/>
            <person name="Pitluck S."/>
            <person name="Peters L."/>
            <person name="Mikhailova N."/>
            <person name="Lu M."/>
            <person name="Han C."/>
            <person name="Tapia R."/>
            <person name="Land M."/>
            <person name="Hauser L."/>
            <person name="Kyrpides N."/>
            <person name="Ivanova N."/>
            <person name="Pagani I."/>
            <person name="Stams A."/>
            <person name="Plugge C."/>
            <person name="Muyzer G."/>
            <person name="Kuever J."/>
            <person name="Parshina S."/>
            <person name="Ivanova A."/>
            <person name="Nazina T."/>
            <person name="Woyke T."/>
        </authorList>
    </citation>
    <scope>NUCLEOTIDE SEQUENCE [LARGE SCALE GENOMIC DNA]</scope>
    <source>
        <strain evidence="3">CO-1-SRB</strain>
    </source>
</reference>
<dbReference type="Pfam" id="PF02272">
    <property type="entry name" value="DHHA1"/>
    <property type="match status" value="1"/>
</dbReference>
<proteinExistence type="predicted"/>
<sequence length="323" mass="35314">MNDFIEVAEAIKNSRSPVLCGHVMPDGDSLGSLLALGLGLKSMGKEVTMVSSDPIPELYNFLPGVENIHVGNVPTGNYDMLIVVDCSVPERLGDTLLPLVDTVSTVVIIDHHVNESPFGQYNYINSRVAATGELIMDFLDYLKVKLNQDIATNLYTAIVTDSGSFRYENTTPETHQKASRLVECGVSVARLSNLIFGEQPIESLRLLQAALNTLEVCECGKIAWMSMTMEKIQEIGATDQHLEGLINYPRKVKGVELAIMFREMVGGKVKVSFRSKYQVDVNRLARVFGGGGHVRASGCTVEGELSQVQAMVLAEAKKLFRGC</sequence>
<dbReference type="EMBL" id="CP002736">
    <property type="protein sequence ID" value="AEF94346.1"/>
    <property type="molecule type" value="Genomic_DNA"/>
</dbReference>
<accession>F6B627</accession>
<dbReference type="InterPro" id="IPR001667">
    <property type="entry name" value="DDH_dom"/>
</dbReference>